<dbReference type="EMBL" id="VXIT01000017">
    <property type="protein sequence ID" value="KAA6407394.1"/>
    <property type="molecule type" value="Genomic_DNA"/>
</dbReference>
<accession>A0A5M8PEQ2</accession>
<proteinExistence type="predicted"/>
<gene>
    <name evidence="1" type="ORF">FRX48_08637</name>
</gene>
<sequence>MAYPMLAEAFEIVSNHIATVGDGTVLGGAFNFETKDGALLSIWNANNHQTTWGVLGAAIVALADNLEVKGYGEVIFTIYDGENLAEQSVNPRDYQTKEH</sequence>
<evidence type="ECO:0000313" key="2">
    <source>
        <dbReference type="Proteomes" id="UP000324767"/>
    </source>
</evidence>
<organism evidence="1 2">
    <name type="scientific">Lasallia pustulata</name>
    <dbReference type="NCBI Taxonomy" id="136370"/>
    <lineage>
        <taxon>Eukaryota</taxon>
        <taxon>Fungi</taxon>
        <taxon>Dikarya</taxon>
        <taxon>Ascomycota</taxon>
        <taxon>Pezizomycotina</taxon>
        <taxon>Lecanoromycetes</taxon>
        <taxon>OSLEUM clade</taxon>
        <taxon>Umbilicariomycetidae</taxon>
        <taxon>Umbilicariales</taxon>
        <taxon>Umbilicariaceae</taxon>
        <taxon>Lasallia</taxon>
    </lineage>
</organism>
<dbReference type="AlphaFoldDB" id="A0A5M8PEQ2"/>
<dbReference type="OrthoDB" id="5367786at2759"/>
<dbReference type="Proteomes" id="UP000324767">
    <property type="component" value="Unassembled WGS sequence"/>
</dbReference>
<protein>
    <submittedName>
        <fullName evidence="1">Uncharacterized protein</fullName>
    </submittedName>
</protein>
<evidence type="ECO:0000313" key="1">
    <source>
        <dbReference type="EMBL" id="KAA6407394.1"/>
    </source>
</evidence>
<name>A0A5M8PEQ2_9LECA</name>
<reference evidence="1 2" key="1">
    <citation type="submission" date="2019-09" db="EMBL/GenBank/DDBJ databases">
        <title>The hologenome of the rock-dwelling lichen Lasallia pustulata.</title>
        <authorList>
            <person name="Greshake Tzovaras B."/>
            <person name="Segers F."/>
            <person name="Bicker A."/>
            <person name="Dal Grande F."/>
            <person name="Otte J."/>
            <person name="Hankeln T."/>
            <person name="Schmitt I."/>
            <person name="Ebersberger I."/>
        </authorList>
    </citation>
    <scope>NUCLEOTIDE SEQUENCE [LARGE SCALE GENOMIC DNA]</scope>
    <source>
        <strain evidence="1">A1-1</strain>
    </source>
</reference>
<comment type="caution">
    <text evidence="1">The sequence shown here is derived from an EMBL/GenBank/DDBJ whole genome shotgun (WGS) entry which is preliminary data.</text>
</comment>